<dbReference type="PANTHER" id="PTHR37534">
    <property type="entry name" value="TRANSCRIPTIONAL ACTIVATOR PROTEIN UGA3"/>
    <property type="match status" value="1"/>
</dbReference>
<dbReference type="GO" id="GO:0008270">
    <property type="term" value="F:zinc ion binding"/>
    <property type="evidence" value="ECO:0007669"/>
    <property type="project" value="InterPro"/>
</dbReference>
<dbReference type="PANTHER" id="PTHR37534:SF49">
    <property type="entry name" value="LYSINE BIOSYNTHESIS REGULATORY PROTEIN LYS14"/>
    <property type="match status" value="1"/>
</dbReference>
<dbReference type="EMBL" id="JAFIMR010000085">
    <property type="protein sequence ID" value="KAI1848522.1"/>
    <property type="molecule type" value="Genomic_DNA"/>
</dbReference>
<sequence>MSDSRKRELRVDGSVTASRESCIEGKLGPGAELLDGVNVLEIGHCSILLAVSANVVAQGQWASHKDPLILSGTGLISLCRMVLSNEERTQKKWGKGPFVETQKEACAVTSTQHQEDSWSKNGCATYRIRKVKCDEQHPVCGGCTKMRFACDWPGRVGVPRPRDRQTPKARVTSCISTNRRSLRPASGNKLAEGDQWGACGSSSSLDVSGRAGYLVSQAIHCGQLLQPSIGPCNIPCTNSVLLSRHDRVLLGYFPSSNVYYLHAGREWSPLKYVYEVTASSSAMVMHMMMALSASEMRRAGIGGIDASSCMALELSHYTAALRGIRGCLVASRTQQDASIDATIAILFFMVNYGGSSTSSLAHARVHLNGLNSFFQSYIAASNQGRVMGREGPTLVLLRERGLPPLSSHLVLWLLYLGIEGAFNGTFSSLINMFTEFGQRNFCLKMLYRDARYGFPKMWGEKYPADHRVDDVEAVRPLELVHRLQLIRSRVYQSRTDLPLSGGTQQYAQLMADLRRLRQNWLTRNAVLQEYDDVFSSVKEGHGSQYTSPAVKQMVAKLLAHYWACVLFCRRWHCPSRPAEDIHTRAAQCIVDIVRDQHAQEKRRMLRYVWPMFMATIETKQPTHQEWMLDRLREMHHASAECEWSWNTAKQLTDLRATLGVPEPDLTKFAPFIEGR</sequence>
<evidence type="ECO:0000256" key="2">
    <source>
        <dbReference type="ARBA" id="ARBA00023242"/>
    </source>
</evidence>
<dbReference type="GO" id="GO:0000981">
    <property type="term" value="F:DNA-binding transcription factor activity, RNA polymerase II-specific"/>
    <property type="evidence" value="ECO:0007669"/>
    <property type="project" value="InterPro"/>
</dbReference>
<protein>
    <recommendedName>
        <fullName evidence="3">Zn(2)-C6 fungal-type domain-containing protein</fullName>
    </recommendedName>
</protein>
<dbReference type="PROSITE" id="PS50048">
    <property type="entry name" value="ZN2_CY6_FUNGAL_2"/>
    <property type="match status" value="1"/>
</dbReference>
<dbReference type="InterPro" id="IPR021858">
    <property type="entry name" value="Fun_TF"/>
</dbReference>
<comment type="caution">
    <text evidence="4">The sequence shown here is derived from an EMBL/GenBank/DDBJ whole genome shotgun (WGS) entry which is preliminary data.</text>
</comment>
<comment type="subcellular location">
    <subcellularLocation>
        <location evidence="1">Nucleus</location>
    </subcellularLocation>
</comment>
<proteinExistence type="predicted"/>
<evidence type="ECO:0000313" key="4">
    <source>
        <dbReference type="EMBL" id="KAI1848522.1"/>
    </source>
</evidence>
<dbReference type="InterPro" id="IPR001138">
    <property type="entry name" value="Zn2Cys6_DnaBD"/>
</dbReference>
<dbReference type="AlphaFoldDB" id="A0A9Q0AHC5"/>
<evidence type="ECO:0000259" key="3">
    <source>
        <dbReference type="PROSITE" id="PS50048"/>
    </source>
</evidence>
<reference evidence="4" key="1">
    <citation type="submission" date="2021-03" db="EMBL/GenBank/DDBJ databases">
        <title>Revisited historic fungal species revealed as producer of novel bioactive compounds through whole genome sequencing and comparative genomics.</title>
        <authorList>
            <person name="Vignolle G.A."/>
            <person name="Hochenegger N."/>
            <person name="Mach R.L."/>
            <person name="Mach-Aigner A.R."/>
            <person name="Javad Rahimi M."/>
            <person name="Salim K.A."/>
            <person name="Chan C.M."/>
            <person name="Lim L.B.L."/>
            <person name="Cai F."/>
            <person name="Druzhinina I.S."/>
            <person name="U'Ren J.M."/>
            <person name="Derntl C."/>
        </authorList>
    </citation>
    <scope>NUCLEOTIDE SEQUENCE</scope>
    <source>
        <strain evidence="4">TUCIM 5799</strain>
    </source>
</reference>
<dbReference type="GO" id="GO:0000976">
    <property type="term" value="F:transcription cis-regulatory region binding"/>
    <property type="evidence" value="ECO:0007669"/>
    <property type="project" value="TreeGrafter"/>
</dbReference>
<keyword evidence="5" id="KW-1185">Reference proteome</keyword>
<dbReference type="Proteomes" id="UP000829685">
    <property type="component" value="Unassembled WGS sequence"/>
</dbReference>
<dbReference type="InterPro" id="IPR036864">
    <property type="entry name" value="Zn2-C6_fun-type_DNA-bd_sf"/>
</dbReference>
<organism evidence="4 5">
    <name type="scientific">Neoarthrinium moseri</name>
    <dbReference type="NCBI Taxonomy" id="1658444"/>
    <lineage>
        <taxon>Eukaryota</taxon>
        <taxon>Fungi</taxon>
        <taxon>Dikarya</taxon>
        <taxon>Ascomycota</taxon>
        <taxon>Pezizomycotina</taxon>
        <taxon>Sordariomycetes</taxon>
        <taxon>Xylariomycetidae</taxon>
        <taxon>Amphisphaeriales</taxon>
        <taxon>Apiosporaceae</taxon>
        <taxon>Neoarthrinium</taxon>
    </lineage>
</organism>
<name>A0A9Q0AHC5_9PEZI</name>
<gene>
    <name evidence="4" type="ORF">JX265_013805</name>
</gene>
<evidence type="ECO:0000313" key="5">
    <source>
        <dbReference type="Proteomes" id="UP000829685"/>
    </source>
</evidence>
<dbReference type="CDD" id="cd00067">
    <property type="entry name" value="GAL4"/>
    <property type="match status" value="1"/>
</dbReference>
<dbReference type="Pfam" id="PF00172">
    <property type="entry name" value="Zn_clus"/>
    <property type="match status" value="1"/>
</dbReference>
<dbReference type="SMART" id="SM00066">
    <property type="entry name" value="GAL4"/>
    <property type="match status" value="1"/>
</dbReference>
<dbReference type="GO" id="GO:0005634">
    <property type="term" value="C:nucleus"/>
    <property type="evidence" value="ECO:0007669"/>
    <property type="project" value="UniProtKB-SubCell"/>
</dbReference>
<dbReference type="GO" id="GO:0045944">
    <property type="term" value="P:positive regulation of transcription by RNA polymerase II"/>
    <property type="evidence" value="ECO:0007669"/>
    <property type="project" value="TreeGrafter"/>
</dbReference>
<accession>A0A9Q0AHC5</accession>
<feature type="domain" description="Zn(2)-C6 fungal-type" evidence="3">
    <location>
        <begin position="122"/>
        <end position="152"/>
    </location>
</feature>
<keyword evidence="2" id="KW-0539">Nucleus</keyword>
<evidence type="ECO:0000256" key="1">
    <source>
        <dbReference type="ARBA" id="ARBA00004123"/>
    </source>
</evidence>
<dbReference type="SUPFAM" id="SSF57701">
    <property type="entry name" value="Zn2/Cys6 DNA-binding domain"/>
    <property type="match status" value="1"/>
</dbReference>
<dbReference type="Gene3D" id="4.10.240.10">
    <property type="entry name" value="Zn(2)-C6 fungal-type DNA-binding domain"/>
    <property type="match status" value="1"/>
</dbReference>
<dbReference type="Pfam" id="PF11951">
    <property type="entry name" value="Fungal_trans_2"/>
    <property type="match status" value="1"/>
</dbReference>